<protein>
    <submittedName>
        <fullName evidence="1">Uncharacterized protein</fullName>
    </submittedName>
</protein>
<sequence length="669" mass="75883">MDNRRSLRPRPVRHDAAPVANSTRKRRPSPSDQRSKRLRTAEEEENQERGGHREEEDEEMEDAARSHPGGGNHAGDMDIDMRDSESEEEDMEEGEEEPLTGTFLSGTAKKGKSGKGASSKQWQAYKKGVIRGAKELPGSLLGHAANAPGRLNQRLDSTKDWVDSHRPPITMEDLLDRLPKPQDEMDEVWTQEREDELVARFEEDGWRAYIEKGRKGKGKVHEHFWSLWRKTCHLRQAFPTDVIGPRQYLQYATTAKVKVKRGVWAADPNWNRNFCETLDFLIIASPCGNDLGLLSLFIRYAVACRINDRRRVPIGELGTGHPFLKELKRVMKGSQGGMTLPAIGEEARRNWERRGMALPWEALTLQQLETVAFDVNREAFRDDSAEFLPYEVVTGDLKAVTEAFRTTTDLGYPIFGDLDDRWKVVSNSRKVNEAPPHDWADLSRLRAQLLLADMRCLEKRRLHGIVGDEPDDFDDGVGERDQLSALDQSSARDQLSARGSRRDSEVRSGGGHEDGGYEHEEAERLLAQADEDYAFADDEDVMLFMGNANEDEPLEEEEPEEDKEPEQPRGPVKVKWQAQGMERVKLQDKDYPIPLPAQVAQDEYKVLLKDIDWSSTSHPLTIPKHMTNAARSAAGGIQGRGLRHALESNTARGLSDMMYEWDYGDEYDD</sequence>
<dbReference type="EMBL" id="MU393475">
    <property type="protein sequence ID" value="KAI4865163.1"/>
    <property type="molecule type" value="Genomic_DNA"/>
</dbReference>
<keyword evidence="2" id="KW-1185">Reference proteome</keyword>
<gene>
    <name evidence="1" type="ORF">F4820DRAFT_448243</name>
</gene>
<dbReference type="Proteomes" id="UP001497700">
    <property type="component" value="Unassembled WGS sequence"/>
</dbReference>
<evidence type="ECO:0000313" key="1">
    <source>
        <dbReference type="EMBL" id="KAI4865163.1"/>
    </source>
</evidence>
<reference evidence="1 2" key="1">
    <citation type="journal article" date="2022" name="New Phytol.">
        <title>Ecological generalism drives hyperdiversity of secondary metabolite gene clusters in xylarialean endophytes.</title>
        <authorList>
            <person name="Franco M.E.E."/>
            <person name="Wisecaver J.H."/>
            <person name="Arnold A.E."/>
            <person name="Ju Y.M."/>
            <person name="Slot J.C."/>
            <person name="Ahrendt S."/>
            <person name="Moore L.P."/>
            <person name="Eastman K.E."/>
            <person name="Scott K."/>
            <person name="Konkel Z."/>
            <person name="Mondo S.J."/>
            <person name="Kuo A."/>
            <person name="Hayes R.D."/>
            <person name="Haridas S."/>
            <person name="Andreopoulos B."/>
            <person name="Riley R."/>
            <person name="LaButti K."/>
            <person name="Pangilinan J."/>
            <person name="Lipzen A."/>
            <person name="Amirebrahimi M."/>
            <person name="Yan J."/>
            <person name="Adam C."/>
            <person name="Keymanesh K."/>
            <person name="Ng V."/>
            <person name="Louie K."/>
            <person name="Northen T."/>
            <person name="Drula E."/>
            <person name="Henrissat B."/>
            <person name="Hsieh H.M."/>
            <person name="Youens-Clark K."/>
            <person name="Lutzoni F."/>
            <person name="Miadlikowska J."/>
            <person name="Eastwood D.C."/>
            <person name="Hamelin R.C."/>
            <person name="Grigoriev I.V."/>
            <person name="U'Ren J.M."/>
        </authorList>
    </citation>
    <scope>NUCLEOTIDE SEQUENCE [LARGE SCALE GENOMIC DNA]</scope>
    <source>
        <strain evidence="1 2">CBS 119005</strain>
    </source>
</reference>
<comment type="caution">
    <text evidence="1">The sequence shown here is derived from an EMBL/GenBank/DDBJ whole genome shotgun (WGS) entry which is preliminary data.</text>
</comment>
<proteinExistence type="predicted"/>
<name>A0ACB9Z0K8_9PEZI</name>
<evidence type="ECO:0000313" key="2">
    <source>
        <dbReference type="Proteomes" id="UP001497700"/>
    </source>
</evidence>
<accession>A0ACB9Z0K8</accession>
<organism evidence="1 2">
    <name type="scientific">Hypoxylon rubiginosum</name>
    <dbReference type="NCBI Taxonomy" id="110542"/>
    <lineage>
        <taxon>Eukaryota</taxon>
        <taxon>Fungi</taxon>
        <taxon>Dikarya</taxon>
        <taxon>Ascomycota</taxon>
        <taxon>Pezizomycotina</taxon>
        <taxon>Sordariomycetes</taxon>
        <taxon>Xylariomycetidae</taxon>
        <taxon>Xylariales</taxon>
        <taxon>Hypoxylaceae</taxon>
        <taxon>Hypoxylon</taxon>
    </lineage>
</organism>